<organism evidence="1 2">
    <name type="scientific">Araneus ventricosus</name>
    <name type="common">Orbweaver spider</name>
    <name type="synonym">Epeira ventricosa</name>
    <dbReference type="NCBI Taxonomy" id="182803"/>
    <lineage>
        <taxon>Eukaryota</taxon>
        <taxon>Metazoa</taxon>
        <taxon>Ecdysozoa</taxon>
        <taxon>Arthropoda</taxon>
        <taxon>Chelicerata</taxon>
        <taxon>Arachnida</taxon>
        <taxon>Araneae</taxon>
        <taxon>Araneomorphae</taxon>
        <taxon>Entelegynae</taxon>
        <taxon>Araneoidea</taxon>
        <taxon>Araneidae</taxon>
        <taxon>Araneus</taxon>
    </lineage>
</organism>
<reference evidence="1 2" key="1">
    <citation type="journal article" date="2019" name="Sci. Rep.">
        <title>Orb-weaving spider Araneus ventricosus genome elucidates the spidroin gene catalogue.</title>
        <authorList>
            <person name="Kono N."/>
            <person name="Nakamura H."/>
            <person name="Ohtoshi R."/>
            <person name="Moran D.A.P."/>
            <person name="Shinohara A."/>
            <person name="Yoshida Y."/>
            <person name="Fujiwara M."/>
            <person name="Mori M."/>
            <person name="Tomita M."/>
            <person name="Arakawa K."/>
        </authorList>
    </citation>
    <scope>NUCLEOTIDE SEQUENCE [LARGE SCALE GENOMIC DNA]</scope>
</reference>
<proteinExistence type="predicted"/>
<sequence length="132" mass="14996">MLRNVGIGILGPVQIVHNTTAYPRTRRLNGTLSVGRCDTVLRLCFYDPDDKVECYCCFTYHGLHAWPLEVSEGRGGLVVSFWFRCRRATNSKYDFTEYPVKSGLLHVKSDVRRQTPSSSVVPKFGEVRVNII</sequence>
<accession>A0A4Y2LU69</accession>
<evidence type="ECO:0000313" key="1">
    <source>
        <dbReference type="EMBL" id="GBN17640.1"/>
    </source>
</evidence>
<comment type="caution">
    <text evidence="1">The sequence shown here is derived from an EMBL/GenBank/DDBJ whole genome shotgun (WGS) entry which is preliminary data.</text>
</comment>
<protein>
    <submittedName>
        <fullName evidence="1">Uncharacterized protein</fullName>
    </submittedName>
</protein>
<dbReference type="EMBL" id="BGPR01120087">
    <property type="protein sequence ID" value="GBN17640.1"/>
    <property type="molecule type" value="Genomic_DNA"/>
</dbReference>
<dbReference type="AlphaFoldDB" id="A0A4Y2LU69"/>
<evidence type="ECO:0000313" key="2">
    <source>
        <dbReference type="Proteomes" id="UP000499080"/>
    </source>
</evidence>
<dbReference type="Proteomes" id="UP000499080">
    <property type="component" value="Unassembled WGS sequence"/>
</dbReference>
<name>A0A4Y2LU69_ARAVE</name>
<keyword evidence="2" id="KW-1185">Reference proteome</keyword>
<gene>
    <name evidence="1" type="ORF">AVEN_129607_1</name>
</gene>